<dbReference type="EMBL" id="CP042435">
    <property type="protein sequence ID" value="QEC67274.1"/>
    <property type="molecule type" value="Genomic_DNA"/>
</dbReference>
<dbReference type="OrthoDB" id="678757at2"/>
<accession>A0A5B8V781</accession>
<evidence type="ECO:0000313" key="3">
    <source>
        <dbReference type="Proteomes" id="UP000321533"/>
    </source>
</evidence>
<proteinExistence type="predicted"/>
<organism evidence="2 3">
    <name type="scientific">Panacibacter ginsenosidivorans</name>
    <dbReference type="NCBI Taxonomy" id="1813871"/>
    <lineage>
        <taxon>Bacteria</taxon>
        <taxon>Pseudomonadati</taxon>
        <taxon>Bacteroidota</taxon>
        <taxon>Chitinophagia</taxon>
        <taxon>Chitinophagales</taxon>
        <taxon>Chitinophagaceae</taxon>
        <taxon>Panacibacter</taxon>
    </lineage>
</organism>
<dbReference type="Proteomes" id="UP000321533">
    <property type="component" value="Chromosome"/>
</dbReference>
<sequence>MDKYKNVGLIECRDHGPVLQMSETSKLNGYNIKKVYLNNNISEKEVKDQYPQAEIVNDTRSIINDALIDLVIVSSPHDADMDIVGEVLEAGKYVRVI</sequence>
<feature type="domain" description="Gfo/Idh/MocA-like oxidoreductase N-terminal" evidence="1">
    <location>
        <begin position="14"/>
        <end position="94"/>
    </location>
</feature>
<name>A0A5B8V781_9BACT</name>
<dbReference type="RefSeq" id="WP_147189081.1">
    <property type="nucleotide sequence ID" value="NZ_CP042435.1"/>
</dbReference>
<protein>
    <recommendedName>
        <fullName evidence="1">Gfo/Idh/MocA-like oxidoreductase N-terminal domain-containing protein</fullName>
    </recommendedName>
</protein>
<dbReference type="InterPro" id="IPR036291">
    <property type="entry name" value="NAD(P)-bd_dom_sf"/>
</dbReference>
<evidence type="ECO:0000259" key="1">
    <source>
        <dbReference type="Pfam" id="PF01408"/>
    </source>
</evidence>
<dbReference type="GO" id="GO:0000166">
    <property type="term" value="F:nucleotide binding"/>
    <property type="evidence" value="ECO:0007669"/>
    <property type="project" value="InterPro"/>
</dbReference>
<dbReference type="Gene3D" id="3.40.50.720">
    <property type="entry name" value="NAD(P)-binding Rossmann-like Domain"/>
    <property type="match status" value="1"/>
</dbReference>
<keyword evidence="3" id="KW-1185">Reference proteome</keyword>
<gene>
    <name evidence="2" type="ORF">FRZ67_08190</name>
</gene>
<dbReference type="SUPFAM" id="SSF51735">
    <property type="entry name" value="NAD(P)-binding Rossmann-fold domains"/>
    <property type="match status" value="1"/>
</dbReference>
<dbReference type="Pfam" id="PF01408">
    <property type="entry name" value="GFO_IDH_MocA"/>
    <property type="match status" value="1"/>
</dbReference>
<evidence type="ECO:0000313" key="2">
    <source>
        <dbReference type="EMBL" id="QEC67274.1"/>
    </source>
</evidence>
<dbReference type="KEGG" id="pgin:FRZ67_08190"/>
<reference evidence="2 3" key="1">
    <citation type="journal article" date="2016" name="Int. J. Syst. Evol. Microbiol.">
        <title>Panacibacter ginsenosidivorans gen. nov., sp. nov., with ginsenoside converting activity isolated from soil of a ginseng field.</title>
        <authorList>
            <person name="Siddiqi M.Z."/>
            <person name="Muhammad Shafi S."/>
            <person name="Choi K.D."/>
            <person name="Im W.T."/>
        </authorList>
    </citation>
    <scope>NUCLEOTIDE SEQUENCE [LARGE SCALE GENOMIC DNA]</scope>
    <source>
        <strain evidence="2 3">Gsoil1550</strain>
    </source>
</reference>
<dbReference type="AlphaFoldDB" id="A0A5B8V781"/>
<dbReference type="InterPro" id="IPR000683">
    <property type="entry name" value="Gfo/Idh/MocA-like_OxRdtase_N"/>
</dbReference>